<dbReference type="KEGG" id="uli:ETAA1_38580"/>
<dbReference type="EMBL" id="CP036273">
    <property type="protein sequence ID" value="QDU21885.1"/>
    <property type="molecule type" value="Genomic_DNA"/>
</dbReference>
<organism evidence="1 2">
    <name type="scientific">Urbifossiella limnaea</name>
    <dbReference type="NCBI Taxonomy" id="2528023"/>
    <lineage>
        <taxon>Bacteria</taxon>
        <taxon>Pseudomonadati</taxon>
        <taxon>Planctomycetota</taxon>
        <taxon>Planctomycetia</taxon>
        <taxon>Gemmatales</taxon>
        <taxon>Gemmataceae</taxon>
        <taxon>Urbifossiella</taxon>
    </lineage>
</organism>
<reference evidence="1 2" key="1">
    <citation type="submission" date="2019-02" db="EMBL/GenBank/DDBJ databases">
        <title>Deep-cultivation of Planctomycetes and their phenomic and genomic characterization uncovers novel biology.</title>
        <authorList>
            <person name="Wiegand S."/>
            <person name="Jogler M."/>
            <person name="Boedeker C."/>
            <person name="Pinto D."/>
            <person name="Vollmers J."/>
            <person name="Rivas-Marin E."/>
            <person name="Kohn T."/>
            <person name="Peeters S.H."/>
            <person name="Heuer A."/>
            <person name="Rast P."/>
            <person name="Oberbeckmann S."/>
            <person name="Bunk B."/>
            <person name="Jeske O."/>
            <person name="Meyerdierks A."/>
            <person name="Storesund J.E."/>
            <person name="Kallscheuer N."/>
            <person name="Luecker S."/>
            <person name="Lage O.M."/>
            <person name="Pohl T."/>
            <person name="Merkel B.J."/>
            <person name="Hornburger P."/>
            <person name="Mueller R.-W."/>
            <person name="Bruemmer F."/>
            <person name="Labrenz M."/>
            <person name="Spormann A.M."/>
            <person name="Op den Camp H."/>
            <person name="Overmann J."/>
            <person name="Amann R."/>
            <person name="Jetten M.S.M."/>
            <person name="Mascher T."/>
            <person name="Medema M.H."/>
            <person name="Devos D.P."/>
            <person name="Kaster A.-K."/>
            <person name="Ovreas L."/>
            <person name="Rohde M."/>
            <person name="Galperin M.Y."/>
            <person name="Jogler C."/>
        </authorList>
    </citation>
    <scope>NUCLEOTIDE SEQUENCE [LARGE SCALE GENOMIC DNA]</scope>
    <source>
        <strain evidence="1 2">ETA_A1</strain>
    </source>
</reference>
<evidence type="ECO:0000313" key="2">
    <source>
        <dbReference type="Proteomes" id="UP000319576"/>
    </source>
</evidence>
<dbReference type="RefSeq" id="WP_145241175.1">
    <property type="nucleotide sequence ID" value="NZ_CP036273.1"/>
</dbReference>
<gene>
    <name evidence="1" type="ORF">ETAA1_38580</name>
</gene>
<name>A0A517XWK9_9BACT</name>
<protein>
    <submittedName>
        <fullName evidence="1">Uncharacterized protein</fullName>
    </submittedName>
</protein>
<dbReference type="OrthoDB" id="247920at2"/>
<dbReference type="AlphaFoldDB" id="A0A517XWK9"/>
<sequence>MCPPDPATPDAVRGLDDLPTGTVEAVLRTLPRRAGEREHRLLYLARSLLDLAPDAPAAYWAAAVRFRWTRAAPVICTPEWGATWRAFVRAWGRCDVSVSASRPLALMAEAAAAAGGSPADRLRAACEAMARATPDGQFHLSCRMAGQVAGVSKTTAARLLAGLNEAGFLALVVPGTRGAESRRAAVYRLDRASLAAFRQT</sequence>
<proteinExistence type="predicted"/>
<keyword evidence="2" id="KW-1185">Reference proteome</keyword>
<dbReference type="Proteomes" id="UP000319576">
    <property type="component" value="Chromosome"/>
</dbReference>
<accession>A0A517XWK9</accession>
<evidence type="ECO:0000313" key="1">
    <source>
        <dbReference type="EMBL" id="QDU21885.1"/>
    </source>
</evidence>